<dbReference type="SMART" id="SM00862">
    <property type="entry name" value="Trans_reg_C"/>
    <property type="match status" value="1"/>
</dbReference>
<evidence type="ECO:0000259" key="7">
    <source>
        <dbReference type="PROSITE" id="PS51755"/>
    </source>
</evidence>
<keyword evidence="1 4" id="KW-0597">Phosphoprotein</keyword>
<evidence type="ECO:0000313" key="9">
    <source>
        <dbReference type="Proteomes" id="UP000316252"/>
    </source>
</evidence>
<dbReference type="Gene3D" id="1.10.10.10">
    <property type="entry name" value="Winged helix-like DNA-binding domain superfamily/Winged helix DNA-binding domain"/>
    <property type="match status" value="1"/>
</dbReference>
<keyword evidence="9" id="KW-1185">Reference proteome</keyword>
<feature type="domain" description="OmpR/PhoB-type" evidence="7">
    <location>
        <begin position="150"/>
        <end position="245"/>
    </location>
</feature>
<dbReference type="PANTHER" id="PTHR48111:SF40">
    <property type="entry name" value="PHOSPHATE REGULON TRANSCRIPTIONAL REGULATORY PROTEIN PHOB"/>
    <property type="match status" value="1"/>
</dbReference>
<dbReference type="RefSeq" id="WP_141164465.1">
    <property type="nucleotide sequence ID" value="NZ_VHQG01000004.1"/>
</dbReference>
<evidence type="ECO:0000256" key="2">
    <source>
        <dbReference type="ARBA" id="ARBA00023012"/>
    </source>
</evidence>
<organism evidence="8 9">
    <name type="scientific">Schumannella soli</name>
    <dbReference type="NCBI Taxonomy" id="2590779"/>
    <lineage>
        <taxon>Bacteria</taxon>
        <taxon>Bacillati</taxon>
        <taxon>Actinomycetota</taxon>
        <taxon>Actinomycetes</taxon>
        <taxon>Micrococcales</taxon>
        <taxon>Microbacteriaceae</taxon>
        <taxon>Schumannella</taxon>
    </lineage>
</organism>
<dbReference type="GO" id="GO:0000156">
    <property type="term" value="F:phosphorelay response regulator activity"/>
    <property type="evidence" value="ECO:0007669"/>
    <property type="project" value="TreeGrafter"/>
</dbReference>
<reference evidence="8 9" key="1">
    <citation type="submission" date="2019-06" db="EMBL/GenBank/DDBJ databases">
        <authorList>
            <person name="Li F."/>
        </authorList>
    </citation>
    <scope>NUCLEOTIDE SEQUENCE [LARGE SCALE GENOMIC DNA]</scope>
    <source>
        <strain evidence="8 9">10F1D-1</strain>
    </source>
</reference>
<evidence type="ECO:0000256" key="1">
    <source>
        <dbReference type="ARBA" id="ARBA00022553"/>
    </source>
</evidence>
<dbReference type="SMART" id="SM00448">
    <property type="entry name" value="REC"/>
    <property type="match status" value="1"/>
</dbReference>
<dbReference type="SUPFAM" id="SSF46894">
    <property type="entry name" value="C-terminal effector domain of the bipartite response regulators"/>
    <property type="match status" value="1"/>
</dbReference>
<dbReference type="EMBL" id="VHQG01000004">
    <property type="protein sequence ID" value="TPW74834.1"/>
    <property type="molecule type" value="Genomic_DNA"/>
</dbReference>
<dbReference type="PROSITE" id="PS50110">
    <property type="entry name" value="RESPONSE_REGULATORY"/>
    <property type="match status" value="1"/>
</dbReference>
<proteinExistence type="predicted"/>
<evidence type="ECO:0000256" key="4">
    <source>
        <dbReference type="PROSITE-ProRule" id="PRU00169"/>
    </source>
</evidence>
<dbReference type="GO" id="GO:0005829">
    <property type="term" value="C:cytosol"/>
    <property type="evidence" value="ECO:0007669"/>
    <property type="project" value="TreeGrafter"/>
</dbReference>
<evidence type="ECO:0000259" key="6">
    <source>
        <dbReference type="PROSITE" id="PS50110"/>
    </source>
</evidence>
<keyword evidence="2" id="KW-0902">Two-component regulatory system</keyword>
<dbReference type="OrthoDB" id="3197131at2"/>
<dbReference type="GO" id="GO:0006355">
    <property type="term" value="P:regulation of DNA-templated transcription"/>
    <property type="evidence" value="ECO:0007669"/>
    <property type="project" value="InterPro"/>
</dbReference>
<evidence type="ECO:0000313" key="8">
    <source>
        <dbReference type="EMBL" id="TPW74834.1"/>
    </source>
</evidence>
<dbReference type="PROSITE" id="PS51755">
    <property type="entry name" value="OMPR_PHOB"/>
    <property type="match status" value="1"/>
</dbReference>
<dbReference type="Proteomes" id="UP000316252">
    <property type="component" value="Unassembled WGS sequence"/>
</dbReference>
<dbReference type="Pfam" id="PF00072">
    <property type="entry name" value="Response_reg"/>
    <property type="match status" value="1"/>
</dbReference>
<dbReference type="InterPro" id="IPR011006">
    <property type="entry name" value="CheY-like_superfamily"/>
</dbReference>
<protein>
    <submittedName>
        <fullName evidence="8">Response regulator transcription factor</fullName>
    </submittedName>
</protein>
<dbReference type="Pfam" id="PF00486">
    <property type="entry name" value="Trans_reg_C"/>
    <property type="match status" value="1"/>
</dbReference>
<dbReference type="InterPro" id="IPR039420">
    <property type="entry name" value="WalR-like"/>
</dbReference>
<sequence length="261" mass="27117">MRALLVEDDPSLADGIVDALAGSAIVTRHVGTGREALAAIADDAPDIVILDLGLPDMDGTDVARAVRQAGETPIIVISARSAELDRVLALELGADDYLVKPFGLRELLARIRAVTRRAAAASALAEAAAAVPGMDSATGADGAAGADVAAGAPDLGPLAIDERAQRVTLDGAPLHVTPTEFELLRHLASDPGAVRRRADILRDVWHTEWFGATKTLDAHVAALRRKLGSPEWIQSVRGVGFRFEVPAGGADPTADAEGSRP</sequence>
<feature type="DNA-binding region" description="OmpR/PhoB-type" evidence="5">
    <location>
        <begin position="150"/>
        <end position="245"/>
    </location>
</feature>
<dbReference type="SUPFAM" id="SSF52172">
    <property type="entry name" value="CheY-like"/>
    <property type="match status" value="1"/>
</dbReference>
<feature type="modified residue" description="4-aspartylphosphate" evidence="4">
    <location>
        <position position="51"/>
    </location>
</feature>
<gene>
    <name evidence="8" type="ORF">FJ657_14785</name>
</gene>
<dbReference type="Gene3D" id="3.40.50.2300">
    <property type="match status" value="1"/>
</dbReference>
<dbReference type="CDD" id="cd00383">
    <property type="entry name" value="trans_reg_C"/>
    <property type="match status" value="1"/>
</dbReference>
<comment type="caution">
    <text evidence="8">The sequence shown here is derived from an EMBL/GenBank/DDBJ whole genome shotgun (WGS) entry which is preliminary data.</text>
</comment>
<feature type="domain" description="Response regulatory" evidence="6">
    <location>
        <begin position="2"/>
        <end position="115"/>
    </location>
</feature>
<dbReference type="GO" id="GO:0000976">
    <property type="term" value="F:transcription cis-regulatory region binding"/>
    <property type="evidence" value="ECO:0007669"/>
    <property type="project" value="TreeGrafter"/>
</dbReference>
<name>A0A506XQ33_9MICO</name>
<keyword evidence="3 5" id="KW-0238">DNA-binding</keyword>
<dbReference type="Gene3D" id="6.10.250.690">
    <property type="match status" value="1"/>
</dbReference>
<evidence type="ECO:0000256" key="5">
    <source>
        <dbReference type="PROSITE-ProRule" id="PRU01091"/>
    </source>
</evidence>
<accession>A0A506XQ33</accession>
<dbReference type="GO" id="GO:0032993">
    <property type="term" value="C:protein-DNA complex"/>
    <property type="evidence" value="ECO:0007669"/>
    <property type="project" value="TreeGrafter"/>
</dbReference>
<dbReference type="InterPro" id="IPR001789">
    <property type="entry name" value="Sig_transdc_resp-reg_receiver"/>
</dbReference>
<dbReference type="InterPro" id="IPR001867">
    <property type="entry name" value="OmpR/PhoB-type_DNA-bd"/>
</dbReference>
<evidence type="ECO:0000256" key="3">
    <source>
        <dbReference type="ARBA" id="ARBA00023125"/>
    </source>
</evidence>
<dbReference type="PANTHER" id="PTHR48111">
    <property type="entry name" value="REGULATOR OF RPOS"/>
    <property type="match status" value="1"/>
</dbReference>
<dbReference type="InterPro" id="IPR016032">
    <property type="entry name" value="Sig_transdc_resp-reg_C-effctor"/>
</dbReference>
<dbReference type="AlphaFoldDB" id="A0A506XQ33"/>
<dbReference type="InterPro" id="IPR036388">
    <property type="entry name" value="WH-like_DNA-bd_sf"/>
</dbReference>